<comment type="cofactor">
    <cofactor evidence="1">
        <name>Ca(2+)</name>
        <dbReference type="ChEBI" id="CHEBI:29108"/>
    </cofactor>
</comment>
<dbReference type="GO" id="GO:0005975">
    <property type="term" value="P:carbohydrate metabolic process"/>
    <property type="evidence" value="ECO:0007669"/>
    <property type="project" value="InterPro"/>
</dbReference>
<evidence type="ECO:0000256" key="2">
    <source>
        <dbReference type="ARBA" id="ARBA00011245"/>
    </source>
</evidence>
<dbReference type="AlphaFoldDB" id="A0A5B8UCY7"/>
<evidence type="ECO:0000313" key="9">
    <source>
        <dbReference type="EMBL" id="QEC54434.1"/>
    </source>
</evidence>
<dbReference type="Gene3D" id="2.70.98.10">
    <property type="match status" value="1"/>
</dbReference>
<dbReference type="GO" id="GO:0030246">
    <property type="term" value="F:carbohydrate binding"/>
    <property type="evidence" value="ECO:0007669"/>
    <property type="project" value="InterPro"/>
</dbReference>
<dbReference type="Gene3D" id="1.20.1050.60">
    <property type="entry name" value="alpha-1,2-mannosidase"/>
    <property type="match status" value="1"/>
</dbReference>
<dbReference type="GO" id="GO:0000224">
    <property type="term" value="F:peptide-N4-(N-acetyl-beta-glucosaminyl)asparagine amidase activity"/>
    <property type="evidence" value="ECO:0007669"/>
    <property type="project" value="TreeGrafter"/>
</dbReference>
<dbReference type="Pfam" id="PF13290">
    <property type="entry name" value="CHB_HEX_C_1"/>
    <property type="match status" value="1"/>
</dbReference>
<dbReference type="Gene3D" id="2.60.120.260">
    <property type="entry name" value="Galactose-binding domain-like"/>
    <property type="match status" value="1"/>
</dbReference>
<proteinExistence type="predicted"/>
<dbReference type="Pfam" id="PF00754">
    <property type="entry name" value="F5_F8_type_C"/>
    <property type="match status" value="1"/>
</dbReference>
<evidence type="ECO:0000259" key="7">
    <source>
        <dbReference type="Pfam" id="PF13290"/>
    </source>
</evidence>
<feature type="domain" description="GH29D-like beta-sandwich" evidence="7">
    <location>
        <begin position="757"/>
        <end position="820"/>
    </location>
</feature>
<dbReference type="PANTHER" id="PTHR12143">
    <property type="entry name" value="PEPTIDE N-GLYCANASE PNGASE -RELATED"/>
    <property type="match status" value="1"/>
</dbReference>
<dbReference type="FunFam" id="3.30.2080.10:FF:000001">
    <property type="entry name" value="Alpha-1,2-mannosidase subfamily"/>
    <property type="match status" value="1"/>
</dbReference>
<dbReference type="Pfam" id="PF17678">
    <property type="entry name" value="Glyco_hydro_92N"/>
    <property type="match status" value="1"/>
</dbReference>
<dbReference type="InterPro" id="IPR000421">
    <property type="entry name" value="FA58C"/>
</dbReference>
<evidence type="ECO:0000259" key="8">
    <source>
        <dbReference type="Pfam" id="PF17678"/>
    </source>
</evidence>
<feature type="chain" id="PRO_5023116076" evidence="4">
    <location>
        <begin position="25"/>
        <end position="982"/>
    </location>
</feature>
<dbReference type="SUPFAM" id="SSF49785">
    <property type="entry name" value="Galactose-binding domain-like"/>
    <property type="match status" value="1"/>
</dbReference>
<dbReference type="InterPro" id="IPR041371">
    <property type="entry name" value="GH92_N"/>
</dbReference>
<name>A0A5B8UCY7_9BACT</name>
<dbReference type="InterPro" id="IPR008979">
    <property type="entry name" value="Galactose-bd-like_sf"/>
</dbReference>
<feature type="signal peptide" evidence="4">
    <location>
        <begin position="1"/>
        <end position="24"/>
    </location>
</feature>
<feature type="domain" description="F5/8 type C" evidence="5">
    <location>
        <begin position="843"/>
        <end position="958"/>
    </location>
</feature>
<evidence type="ECO:0000256" key="1">
    <source>
        <dbReference type="ARBA" id="ARBA00001913"/>
    </source>
</evidence>
<comment type="subunit">
    <text evidence="2">Monomer.</text>
</comment>
<evidence type="ECO:0000256" key="4">
    <source>
        <dbReference type="SAM" id="SignalP"/>
    </source>
</evidence>
<evidence type="ECO:0000313" key="10">
    <source>
        <dbReference type="Proteomes" id="UP000321204"/>
    </source>
</evidence>
<reference evidence="9 10" key="1">
    <citation type="journal article" date="2015" name="Int. J. Syst. Evol. Microbiol.">
        <title>Flavisolibacter ginsenosidimutans sp. nov., with ginsenoside-converting activity isolated from soil used for cultivating ginseng.</title>
        <authorList>
            <person name="Zhao Y."/>
            <person name="Liu Q."/>
            <person name="Kang M.S."/>
            <person name="Jin F."/>
            <person name="Yu H."/>
            <person name="Im W.T."/>
        </authorList>
    </citation>
    <scope>NUCLEOTIDE SEQUENCE [LARGE SCALE GENOMIC DNA]</scope>
    <source>
        <strain evidence="9 10">Gsoil 636</strain>
    </source>
</reference>
<accession>A0A5B8UCY7</accession>
<dbReference type="GO" id="GO:0005829">
    <property type="term" value="C:cytosol"/>
    <property type="evidence" value="ECO:0007669"/>
    <property type="project" value="TreeGrafter"/>
</dbReference>
<dbReference type="InterPro" id="IPR014718">
    <property type="entry name" value="GH-type_carb-bd"/>
</dbReference>
<sequence length="982" mass="109825">MLPANRLKIAFVLLAASLVMSSKAQEKNYVALVNPFIGTGGHGHTYPGATMPFGMVQLSPDTRLKGWDGCSGYHYSDSAIYGFSHTHLNGTGIEDYCDVLLQPTTGAYKWSSEDYKSSFSHKTEKASAGYYSVRLDKYNVDVELTATLRTGLHKYTFPAGTKDGNVLLDLLHHDIVLDSWLEKKDDHTLIGMRQSRSWANKQTLFFAIRFSKPIGKYTVALNEEEKGALQKAEGRNIKAYSTFDVSDGKPLLVQVAISGVSAEGALKNLEAENADFDFESTLKKATAVWNKELGKIGVEGGTKDEQTVFYTALYHASINPNLYTDVDGQFRGTDDKIHTANGFTNYSVFSLWDTHRAFHPLQTIINQKRTADWINTFLVQDEYGGMLPVWELSANETFCMIGYHSVPVIVDAYQKNIRGFDAKKALAAMRRYAESNRFGLPFYMSNGFISNDKEPESVSKTLEYAFDDWCIAQMAKWTGDEQTYVQYLQRAQNYKNIFDPSTSHMRGKLGAMWYSPFDPREINHFYTEGNSWQYSFTAQQDIAGLIKLYGGKQKFAAKLNELFTTVSKTTGRDQADVTGLIGQYAQGNEPSHHMAYLFNFVGQPWQTQSYLHKIFSEFYKNAPDGLIGNEDCGQMSAWYILSSMGFYSVTPGSGQYILGTPVFDKVTIHLENGKQFVISAKRNKPSDFYVQSVTLNGKPHSQSYFLHTDIMQGGELKFNLGAKPNKIWGTADKDLPRTKIDEHLITPVPYFTGNDKKFKGQTSVEIKSIEPGAVIYYAVTPLHGESTNAFFQQYSAPLQLTQSSTVYAYAVKAGTQSKTIVQDFYKLPEDKTVNVLSKVNSLYTAGGPDALIDGVVGEANYRTGEWQSYEGTDFEAVVDLKQSKPITYVGAHFLQDVGSWIWMPKSVGFEASNDGKTFTPLGEVKNEISDKDYTPSVKEFGLPVQTTARFIRVKAINYGKIPDWHPGKGGNAHIFVDEILVR</sequence>
<organism evidence="9 10">
    <name type="scientific">Flavisolibacter ginsenosidimutans</name>
    <dbReference type="NCBI Taxonomy" id="661481"/>
    <lineage>
        <taxon>Bacteria</taxon>
        <taxon>Pseudomonadati</taxon>
        <taxon>Bacteroidota</taxon>
        <taxon>Chitinophagia</taxon>
        <taxon>Chitinophagales</taxon>
        <taxon>Chitinophagaceae</taxon>
        <taxon>Flavisolibacter</taxon>
    </lineage>
</organism>
<dbReference type="InterPro" id="IPR005887">
    <property type="entry name" value="GH92_a_mannosidase_put"/>
</dbReference>
<dbReference type="GO" id="GO:0006516">
    <property type="term" value="P:glycoprotein catabolic process"/>
    <property type="evidence" value="ECO:0007669"/>
    <property type="project" value="TreeGrafter"/>
</dbReference>
<dbReference type="InterPro" id="IPR050883">
    <property type="entry name" value="PNGase"/>
</dbReference>
<dbReference type="InterPro" id="IPR059177">
    <property type="entry name" value="GH29D-like_dom"/>
</dbReference>
<dbReference type="SUPFAM" id="SSF48208">
    <property type="entry name" value="Six-hairpin glycosidases"/>
    <property type="match status" value="1"/>
</dbReference>
<dbReference type="RefSeq" id="WP_146781357.1">
    <property type="nucleotide sequence ID" value="NZ_BAABIO010000006.1"/>
</dbReference>
<dbReference type="Gene3D" id="3.30.2080.10">
    <property type="entry name" value="GH92 mannosidase domain"/>
    <property type="match status" value="1"/>
</dbReference>
<evidence type="ECO:0000256" key="3">
    <source>
        <dbReference type="ARBA" id="ARBA00022837"/>
    </source>
</evidence>
<dbReference type="InterPro" id="IPR012939">
    <property type="entry name" value="Glyco_hydro_92"/>
</dbReference>
<keyword evidence="3" id="KW-0106">Calcium</keyword>
<protein>
    <submittedName>
        <fullName evidence="9">Glycoside hydrolase family 92 protein</fullName>
    </submittedName>
</protein>
<dbReference type="InterPro" id="IPR008928">
    <property type="entry name" value="6-hairpin_glycosidase_sf"/>
</dbReference>
<feature type="domain" description="Glycosyl hydrolase family 92 N-terminal" evidence="8">
    <location>
        <begin position="32"/>
        <end position="258"/>
    </location>
</feature>
<dbReference type="NCBIfam" id="TIGR01180">
    <property type="entry name" value="aman2_put"/>
    <property type="match status" value="1"/>
</dbReference>
<dbReference type="Gene3D" id="1.20.1610.10">
    <property type="entry name" value="alpha-1,2-mannosidases domains"/>
    <property type="match status" value="1"/>
</dbReference>
<feature type="domain" description="Glycosyl hydrolase family 92" evidence="6">
    <location>
        <begin position="265"/>
        <end position="721"/>
    </location>
</feature>
<keyword evidence="4" id="KW-0732">Signal</keyword>
<dbReference type="KEGG" id="fgg:FSB75_00480"/>
<dbReference type="EMBL" id="CP042433">
    <property type="protein sequence ID" value="QEC54434.1"/>
    <property type="molecule type" value="Genomic_DNA"/>
</dbReference>
<dbReference type="Pfam" id="PF07971">
    <property type="entry name" value="Glyco_hydro_92"/>
    <property type="match status" value="1"/>
</dbReference>
<evidence type="ECO:0000259" key="5">
    <source>
        <dbReference type="Pfam" id="PF00754"/>
    </source>
</evidence>
<dbReference type="Proteomes" id="UP000321204">
    <property type="component" value="Chromosome"/>
</dbReference>
<gene>
    <name evidence="9" type="ORF">FSB75_00480</name>
</gene>
<dbReference type="OrthoDB" id="9762711at2"/>
<dbReference type="PANTHER" id="PTHR12143:SF39">
    <property type="entry name" value="SECRETED PROTEIN"/>
    <property type="match status" value="1"/>
</dbReference>
<keyword evidence="9" id="KW-0378">Hydrolase</keyword>
<evidence type="ECO:0000259" key="6">
    <source>
        <dbReference type="Pfam" id="PF07971"/>
    </source>
</evidence>
<keyword evidence="10" id="KW-1185">Reference proteome</keyword>